<dbReference type="InterPro" id="IPR002035">
    <property type="entry name" value="VWF_A"/>
</dbReference>
<feature type="compositionally biased region" description="Basic and acidic residues" evidence="3">
    <location>
        <begin position="445"/>
        <end position="471"/>
    </location>
</feature>
<protein>
    <recommendedName>
        <fullName evidence="6">VWFA domain-containing protein</fullName>
    </recommendedName>
</protein>
<keyword evidence="5" id="KW-0732">Signal</keyword>
<dbReference type="SMART" id="SM00327">
    <property type="entry name" value="VWA"/>
    <property type="match status" value="1"/>
</dbReference>
<evidence type="ECO:0000256" key="2">
    <source>
        <dbReference type="ARBA" id="ARBA00022475"/>
    </source>
</evidence>
<evidence type="ECO:0000313" key="8">
    <source>
        <dbReference type="Proteomes" id="UP000031512"/>
    </source>
</evidence>
<reference evidence="7 8" key="1">
    <citation type="journal article" date="2012" name="BMC Genomics">
        <title>Comparative genomic analysis and phylogenetic position of Theileria equi.</title>
        <authorList>
            <person name="Kappmeyer L.S."/>
            <person name="Thiagarajan M."/>
            <person name="Herndon D.R."/>
            <person name="Ramsay J.D."/>
            <person name="Caler E."/>
            <person name="Djikeng A."/>
            <person name="Gillespie J.J."/>
            <person name="Lau A.O."/>
            <person name="Roalson E.H."/>
            <person name="Silva J.C."/>
            <person name="Silva M.G."/>
            <person name="Suarez C.E."/>
            <person name="Ueti M.W."/>
            <person name="Nene V.M."/>
            <person name="Mealey R.H."/>
            <person name="Knowles D.P."/>
            <person name="Brayton K.A."/>
        </authorList>
    </citation>
    <scope>NUCLEOTIDE SEQUENCE [LARGE SCALE GENOMIC DNA]</scope>
    <source>
        <strain evidence="7 8">WA</strain>
    </source>
</reference>
<feature type="compositionally biased region" description="Basic and acidic residues" evidence="3">
    <location>
        <begin position="377"/>
        <end position="394"/>
    </location>
</feature>
<sequence>MNSLWFISIFTALKLLITVTDITPVHALVTCGGRAPMYPKLFSKPKDYCKRQLDLALLVDESSSIKPCEWNQLIPFLKSLVRSLNISTNNVHLALVTYSTGIRSFVTLLDPASRNESLVLKSIDALEKSKPELGWTYTGQALNFVREVIFRIGGRKNVPKALILVTDGASTQANITSQVSAMLRDEGVTILVVGVGKARVSECKSIVGCKLTDECPSFVKTNWDTMIGIVGGLINEVCEVIPVDAVCKPIWSEWSECSVKCGLGTRRRKVVSLDTLVEATIGTSGKSGKPCKDQIANYEEQVESCNVNCDPVEDLKPKWNVVDSRIDEESIELPDLNGREMGGDMPAPIIEPQEEVIDIPFDTPGKTDTSHGSQGEDTDRLSGETDTLHDKGTDDADAFGGVKDGHNGKGNVDGGDDDDENIATEPDFGKEPEVNVGTFAPTSRNMEHPEKLNERGSKSMKHESGKNELKNAKITVNGNGRSSYTKRESSEKKARQTKKGLFNPQLLQITETSNKFGAKIAGGILAALMLLGAGGGYAYYKSKNKIHDEDIVDEGFGEVSMRPPVKEGETYTVTELDDGLWGQVN</sequence>
<dbReference type="InterPro" id="IPR000884">
    <property type="entry name" value="TSP1_rpt"/>
</dbReference>
<feature type="transmembrane region" description="Helical" evidence="4">
    <location>
        <begin position="520"/>
        <end position="540"/>
    </location>
</feature>
<proteinExistence type="predicted"/>
<evidence type="ECO:0000313" key="7">
    <source>
        <dbReference type="EMBL" id="AFZ81163.1"/>
    </source>
</evidence>
<dbReference type="KEGG" id="beq:BEWA_005710"/>
<keyword evidence="4" id="KW-0812">Transmembrane</keyword>
<dbReference type="CDD" id="cd01450">
    <property type="entry name" value="vWFA_subfamily_ECM"/>
    <property type="match status" value="1"/>
</dbReference>
<keyword evidence="4" id="KW-1133">Transmembrane helix</keyword>
<feature type="compositionally biased region" description="Basic and acidic residues" evidence="3">
    <location>
        <begin position="485"/>
        <end position="494"/>
    </location>
</feature>
<dbReference type="Proteomes" id="UP000031512">
    <property type="component" value="Chromosome 3"/>
</dbReference>
<dbReference type="VEuPathDB" id="PiroplasmaDB:BEWA_005710"/>
<keyword evidence="4" id="KW-0472">Membrane</keyword>
<name>L0B0W7_THEEQ</name>
<dbReference type="PANTHER" id="PTHR24020">
    <property type="entry name" value="COLLAGEN ALPHA"/>
    <property type="match status" value="1"/>
</dbReference>
<dbReference type="PANTHER" id="PTHR24020:SF84">
    <property type="entry name" value="VWFA DOMAIN-CONTAINING PROTEIN"/>
    <property type="match status" value="1"/>
</dbReference>
<accession>L0B0W7</accession>
<feature type="region of interest" description="Disordered" evidence="3">
    <location>
        <begin position="360"/>
        <end position="499"/>
    </location>
</feature>
<feature type="signal peptide" evidence="5">
    <location>
        <begin position="1"/>
        <end position="27"/>
    </location>
</feature>
<evidence type="ECO:0000256" key="1">
    <source>
        <dbReference type="ARBA" id="ARBA00004236"/>
    </source>
</evidence>
<gene>
    <name evidence="7" type="ORF">BEWA_005710</name>
</gene>
<dbReference type="AlphaFoldDB" id="L0B0W7"/>
<dbReference type="SUPFAM" id="SSF53300">
    <property type="entry name" value="vWA-like"/>
    <property type="match status" value="1"/>
</dbReference>
<dbReference type="SMART" id="SM00209">
    <property type="entry name" value="TSP1"/>
    <property type="match status" value="1"/>
</dbReference>
<evidence type="ECO:0000259" key="6">
    <source>
        <dbReference type="PROSITE" id="PS50234"/>
    </source>
</evidence>
<feature type="domain" description="VWFA" evidence="6">
    <location>
        <begin position="54"/>
        <end position="237"/>
    </location>
</feature>
<dbReference type="PROSITE" id="PS50234">
    <property type="entry name" value="VWFA"/>
    <property type="match status" value="1"/>
</dbReference>
<dbReference type="eggNOG" id="KOG3544">
    <property type="taxonomic scope" value="Eukaryota"/>
</dbReference>
<dbReference type="Pfam" id="PF00092">
    <property type="entry name" value="VWA"/>
    <property type="match status" value="1"/>
</dbReference>
<dbReference type="Gene3D" id="2.20.100.10">
    <property type="entry name" value="Thrombospondin type-1 (TSP1) repeat"/>
    <property type="match status" value="1"/>
</dbReference>
<feature type="compositionally biased region" description="Polar residues" evidence="3">
    <location>
        <begin position="474"/>
        <end position="483"/>
    </location>
</feature>
<feature type="chain" id="PRO_5003940029" description="VWFA domain-containing protein" evidence="5">
    <location>
        <begin position="28"/>
        <end position="585"/>
    </location>
</feature>
<organism evidence="7 8">
    <name type="scientific">Theileria equi strain WA</name>
    <dbReference type="NCBI Taxonomy" id="1537102"/>
    <lineage>
        <taxon>Eukaryota</taxon>
        <taxon>Sar</taxon>
        <taxon>Alveolata</taxon>
        <taxon>Apicomplexa</taxon>
        <taxon>Aconoidasida</taxon>
        <taxon>Piroplasmida</taxon>
        <taxon>Theileriidae</taxon>
        <taxon>Theileria</taxon>
    </lineage>
</organism>
<keyword evidence="8" id="KW-1185">Reference proteome</keyword>
<keyword evidence="2" id="KW-1003">Cell membrane</keyword>
<comment type="subcellular location">
    <subcellularLocation>
        <location evidence="1">Cell membrane</location>
    </subcellularLocation>
</comment>
<feature type="compositionally biased region" description="Polar residues" evidence="3">
    <location>
        <begin position="366"/>
        <end position="375"/>
    </location>
</feature>
<dbReference type="InterPro" id="IPR036465">
    <property type="entry name" value="vWFA_dom_sf"/>
</dbReference>
<dbReference type="InterPro" id="IPR050525">
    <property type="entry name" value="ECM_Assembly_Org"/>
</dbReference>
<evidence type="ECO:0000256" key="5">
    <source>
        <dbReference type="SAM" id="SignalP"/>
    </source>
</evidence>
<dbReference type="OrthoDB" id="372508at2759"/>
<dbReference type="GeneID" id="15805389"/>
<dbReference type="PROSITE" id="PS50092">
    <property type="entry name" value="TSP1"/>
    <property type="match status" value="1"/>
</dbReference>
<dbReference type="Gene3D" id="3.40.50.410">
    <property type="entry name" value="von Willebrand factor, type A domain"/>
    <property type="match status" value="1"/>
</dbReference>
<dbReference type="STRING" id="1537102.L0B0W7"/>
<evidence type="ECO:0000256" key="4">
    <source>
        <dbReference type="SAM" id="Phobius"/>
    </source>
</evidence>
<dbReference type="GO" id="GO:0005886">
    <property type="term" value="C:plasma membrane"/>
    <property type="evidence" value="ECO:0007669"/>
    <property type="project" value="UniProtKB-SubCell"/>
</dbReference>
<dbReference type="RefSeq" id="XP_004830829.1">
    <property type="nucleotide sequence ID" value="XM_004830772.1"/>
</dbReference>
<dbReference type="InterPro" id="IPR036383">
    <property type="entry name" value="TSP1_rpt_sf"/>
</dbReference>
<dbReference type="EMBL" id="CP001670">
    <property type="protein sequence ID" value="AFZ81163.1"/>
    <property type="molecule type" value="Genomic_DNA"/>
</dbReference>
<evidence type="ECO:0000256" key="3">
    <source>
        <dbReference type="SAM" id="MobiDB-lite"/>
    </source>
</evidence>
<dbReference type="SUPFAM" id="SSF82895">
    <property type="entry name" value="TSP-1 type 1 repeat"/>
    <property type="match status" value="1"/>
</dbReference>